<keyword evidence="1" id="KW-0732">Signal</keyword>
<dbReference type="AlphaFoldDB" id="A0A1T4KP73"/>
<evidence type="ECO:0000313" key="3">
    <source>
        <dbReference type="Proteomes" id="UP000190834"/>
    </source>
</evidence>
<dbReference type="Gene3D" id="2.40.160.60">
    <property type="entry name" value="Outer membrane protein transport protein (OMPP1/FadL/TodX)"/>
    <property type="match status" value="1"/>
</dbReference>
<reference evidence="3" key="1">
    <citation type="submission" date="2017-02" db="EMBL/GenBank/DDBJ databases">
        <authorList>
            <person name="Varghese N."/>
            <person name="Submissions S."/>
        </authorList>
    </citation>
    <scope>NUCLEOTIDE SEQUENCE [LARGE SCALE GENOMIC DNA]</scope>
    <source>
        <strain evidence="3">DSM 19608</strain>
    </source>
</reference>
<sequence>MKYKIHLLVLSTTLAAGNAFSANYAIEARGDAMGGVGVVAANYLTAPFYNPAIVAIYRRSDDAGMILPSVGLTYNDPDKLVKGIDNIADLINSNDLSKASELQAAMDNIDGSVLNANIGGVVAFGIPNRYISANIFGKAYVEAFAAPVIANTCSDPSEADSCTLEKAQKSTVNAVSVAVTEVGISLAKYQTVLGQHMSFGISPKLQRIYTYVYQASFTNYEFKDFLDEGTGETTFNIDAGALWFHGPYRLGLSASNLVSRDIQTRSIGNTQYEYQIRPQITLGAGIVADYFSLSVDYDLNTDKRYKDFADDTQMIRVGGEVDILRQLKLRAGYNKNLAYSHSEDTVTAGVGLSPLGLFQLDIGASYTNEKAMGAYVNFLASY</sequence>
<dbReference type="SUPFAM" id="SSF56935">
    <property type="entry name" value="Porins"/>
    <property type="match status" value="1"/>
</dbReference>
<feature type="signal peptide" evidence="1">
    <location>
        <begin position="1"/>
        <end position="21"/>
    </location>
</feature>
<keyword evidence="3" id="KW-1185">Reference proteome</keyword>
<dbReference type="Pfam" id="PF13729">
    <property type="entry name" value="TraF_2"/>
    <property type="match status" value="1"/>
</dbReference>
<dbReference type="STRING" id="1123491.SAMN02745782_00306"/>
<evidence type="ECO:0000256" key="1">
    <source>
        <dbReference type="SAM" id="SignalP"/>
    </source>
</evidence>
<name>A0A1T4KP73_VIBCI</name>
<dbReference type="RefSeq" id="WP_078924707.1">
    <property type="nucleotide sequence ID" value="NZ_FUXB01000001.1"/>
</dbReference>
<organism evidence="2 3">
    <name type="scientific">Vibrio cincinnatiensis DSM 19608</name>
    <dbReference type="NCBI Taxonomy" id="1123491"/>
    <lineage>
        <taxon>Bacteria</taxon>
        <taxon>Pseudomonadati</taxon>
        <taxon>Pseudomonadota</taxon>
        <taxon>Gammaproteobacteria</taxon>
        <taxon>Vibrionales</taxon>
        <taxon>Vibrionaceae</taxon>
        <taxon>Vibrio</taxon>
    </lineage>
</organism>
<dbReference type="OrthoDB" id="6077588at2"/>
<dbReference type="Proteomes" id="UP000190834">
    <property type="component" value="Unassembled WGS sequence"/>
</dbReference>
<protein>
    <submittedName>
        <fullName evidence="2">Plasmid transfer operon, TraF, protein</fullName>
    </submittedName>
</protein>
<dbReference type="InterPro" id="IPR032811">
    <property type="entry name" value="Put_conjugal_transfer"/>
</dbReference>
<dbReference type="EMBL" id="FUXB01000001">
    <property type="protein sequence ID" value="SJZ44226.1"/>
    <property type="molecule type" value="Genomic_DNA"/>
</dbReference>
<proteinExistence type="predicted"/>
<dbReference type="GeneID" id="70583602"/>
<evidence type="ECO:0000313" key="2">
    <source>
        <dbReference type="EMBL" id="SJZ44226.1"/>
    </source>
</evidence>
<feature type="chain" id="PRO_5012413886" evidence="1">
    <location>
        <begin position="22"/>
        <end position="382"/>
    </location>
</feature>
<accession>A0A1T4KP73</accession>
<gene>
    <name evidence="2" type="ORF">SAMN02745782_00306</name>
</gene>